<dbReference type="GO" id="GO:0031177">
    <property type="term" value="F:phosphopantetheine binding"/>
    <property type="evidence" value="ECO:0007669"/>
    <property type="project" value="TreeGrafter"/>
</dbReference>
<dbReference type="GO" id="GO:0009239">
    <property type="term" value="P:enterobactin biosynthetic process"/>
    <property type="evidence" value="ECO:0007669"/>
    <property type="project" value="TreeGrafter"/>
</dbReference>
<feature type="domain" description="Condensation" evidence="1">
    <location>
        <begin position="26"/>
        <end position="316"/>
    </location>
</feature>
<dbReference type="PANTHER" id="PTHR45527">
    <property type="entry name" value="NONRIBOSOMAL PEPTIDE SYNTHETASE"/>
    <property type="match status" value="1"/>
</dbReference>
<dbReference type="GO" id="GO:0005829">
    <property type="term" value="C:cytosol"/>
    <property type="evidence" value="ECO:0007669"/>
    <property type="project" value="TreeGrafter"/>
</dbReference>
<dbReference type="PANTHER" id="PTHR45527:SF1">
    <property type="entry name" value="FATTY ACID SYNTHASE"/>
    <property type="match status" value="1"/>
</dbReference>
<dbReference type="RefSeq" id="WP_323851168.1">
    <property type="nucleotide sequence ID" value="NZ_JACXBC010000011.1"/>
</dbReference>
<dbReference type="EMBL" id="JACXBF010000237">
    <property type="protein sequence ID" value="MBD2800914.1"/>
    <property type="molecule type" value="Genomic_DNA"/>
</dbReference>
<reference evidence="2" key="1">
    <citation type="submission" date="2020-09" db="EMBL/GenBank/DDBJ databases">
        <authorList>
            <person name="Palma L."/>
            <person name="Caballero P."/>
            <person name="Berry C."/>
            <person name="Del Valle E."/>
        </authorList>
    </citation>
    <scope>NUCLEOTIDE SEQUENCE</scope>
    <source>
        <strain evidence="2">M</strain>
    </source>
</reference>
<accession>A0AAW3YV37</accession>
<dbReference type="AlphaFoldDB" id="A0AAW3YV37"/>
<proteinExistence type="predicted"/>
<gene>
    <name evidence="2" type="ORF">ID854_10735</name>
</gene>
<name>A0AAW3YV37_9GAMM</name>
<dbReference type="SUPFAM" id="SSF52777">
    <property type="entry name" value="CoA-dependent acyltransferases"/>
    <property type="match status" value="2"/>
</dbReference>
<dbReference type="Proteomes" id="UP001193920">
    <property type="component" value="Unassembled WGS sequence"/>
</dbReference>
<organism evidence="2">
    <name type="scientific">Xenorhabdus szentirmaii</name>
    <dbReference type="NCBI Taxonomy" id="290112"/>
    <lineage>
        <taxon>Bacteria</taxon>
        <taxon>Pseudomonadati</taxon>
        <taxon>Pseudomonadota</taxon>
        <taxon>Gammaproteobacteria</taxon>
        <taxon>Enterobacterales</taxon>
        <taxon>Morganellaceae</taxon>
        <taxon>Xenorhabdus</taxon>
    </lineage>
</organism>
<comment type="caution">
    <text evidence="2">The sequence shown here is derived from an EMBL/GenBank/DDBJ whole genome shotgun (WGS) entry which is preliminary data.</text>
</comment>
<evidence type="ECO:0000259" key="1">
    <source>
        <dbReference type="Pfam" id="PF00668"/>
    </source>
</evidence>
<protein>
    <submittedName>
        <fullName evidence="2">Condensation protein</fullName>
    </submittedName>
</protein>
<sequence length="531" mass="60966">MSIKSPLRQSTPLACDFGKKGREQWLPLGYSQHCFWFVASALGDTVNNHSGILIEGELRVDLLEQAINDLIQSNISLRTEILDYAPVQRPCRIDSFDLPLLDLSAHDAAEQDQHIFNNIRQLLNTPFDLKSPPHLRAQLYLLGKTKYMLSLFFPHIVADGGAIHLFEQQLWRRYAQGCQGRKPLSTTANDMQIDEWVRHERENYRRQGKQNLAFWRNHLAGYPYARFPAPYINQDVLIDHEFFLPFPDGSYEQLDVLAKQQRATLQMVFMTLVAEVVYEMTGQSRFSLNSVLEGRDQPGSETLMIPLLRVMPVPVCMETVMKPAINKTANKPSQRETATLALLEHIKVKILQAYDHMDCPWSTPVGIVAEQRWKDSPKIYAWAIRAGSWIYSKIFRRSELYPRFLADLFFMEPHPPKSLFRRRKSHQAVSDPIININILQNVFKTPAADPGLGGLRLSAYWQNEHREEQTQPSQAISTRWENDSINIYMTLSEKGVPIMQISCCCFNQEGMAKFTGLLKTKLSSLSQLITK</sequence>
<dbReference type="GO" id="GO:0043041">
    <property type="term" value="P:amino acid activation for nonribosomal peptide biosynthetic process"/>
    <property type="evidence" value="ECO:0007669"/>
    <property type="project" value="TreeGrafter"/>
</dbReference>
<reference evidence="2" key="2">
    <citation type="journal article" date="2024" name="Toxins">
        <title>Genome Sequence Analysis of Native Xenorhabdus Strains Isolated from Entomopathogenic Nematodes in Argentina.</title>
        <authorList>
            <person name="Palma L."/>
            <person name="Frizzo L."/>
            <person name="Kaiser S."/>
            <person name="Berry C."/>
            <person name="Caballero P."/>
            <person name="Bode H.B."/>
            <person name="Del Valle E.E."/>
        </authorList>
    </citation>
    <scope>NUCLEOTIDE SEQUENCE</scope>
    <source>
        <strain evidence="2">M</strain>
    </source>
</reference>
<dbReference type="GO" id="GO:0009366">
    <property type="term" value="C:enterobactin synthetase complex"/>
    <property type="evidence" value="ECO:0007669"/>
    <property type="project" value="TreeGrafter"/>
</dbReference>
<dbReference type="Pfam" id="PF00668">
    <property type="entry name" value="Condensation"/>
    <property type="match status" value="1"/>
</dbReference>
<dbReference type="InterPro" id="IPR001242">
    <property type="entry name" value="Condensation_dom"/>
</dbReference>
<dbReference type="GO" id="GO:0047527">
    <property type="term" value="F:2,3-dihydroxybenzoate-serine ligase activity"/>
    <property type="evidence" value="ECO:0007669"/>
    <property type="project" value="TreeGrafter"/>
</dbReference>
<dbReference type="InterPro" id="IPR023213">
    <property type="entry name" value="CAT-like_dom_sf"/>
</dbReference>
<dbReference type="Gene3D" id="3.30.559.10">
    <property type="entry name" value="Chloramphenicol acetyltransferase-like domain"/>
    <property type="match status" value="1"/>
</dbReference>
<evidence type="ECO:0000313" key="2">
    <source>
        <dbReference type="EMBL" id="MBD2800914.1"/>
    </source>
</evidence>
<dbReference type="Gene3D" id="3.30.559.30">
    <property type="entry name" value="Nonribosomal peptide synthetase, condensation domain"/>
    <property type="match status" value="1"/>
</dbReference>